<dbReference type="Proteomes" id="UP000298860">
    <property type="component" value="Unassembled WGS sequence"/>
</dbReference>
<name>A0A4D4J8I4_9PSEU</name>
<dbReference type="EMBL" id="BJFL01000018">
    <property type="protein sequence ID" value="GDY31834.1"/>
    <property type="molecule type" value="Genomic_DNA"/>
</dbReference>
<proteinExistence type="predicted"/>
<evidence type="ECO:0000313" key="2">
    <source>
        <dbReference type="Proteomes" id="UP000298860"/>
    </source>
</evidence>
<sequence length="667" mass="75110">MPFHNPYNFIPALRRDGDRMPEGLRDAPPAGHHRWHENLLSGRIDVRMTVVTPLLVMRGEEIDGHTHLQVALTTDPDGVERCDLPATSVKGMLRSAYEAVTNSRLSVFDHDRRLGYRCEVSDELKKLQPALIHSGPRVEILGDLVHGDRRCKPAIPIPTWKHNKNRRDWQLGSFTHRQVVEALISRTRTGWRVETLLSEDEELPLAPESDDWYHVRGILHITGPNIESKRAERLFVTEVVDGRGELTCKEPRRIPESGELVNELKALIKDQIEVNEHAGNSEIRDRDGHHAWEYLGHEPGRTAWSRHLYEAGGSAPPWTGPDTVVEKIEDGAPLPCWAEPLPGGGWRLRPVMVSRLPYDRAPIELLDPSLRPAESAEQCSPADRVFGWSNQDGTGAHRAQLRITRLTCPTREAVQSLSPLTLPPLATPKPTQGRFYLADDEDRPLGGGVKRSGLFRRGQKVRGRKVYPHHQWMENASTNEIVNHIRYQLLDGRQREDKQNATIHGWIKPGAEFTFTVEYENLHRAELGALLWLLDPHLIGEPGKPGRLRLGWGKPLGFGSVELSATAHTASTGAQIRHGLRTLRAETPTTDVAHLATEFAAHMNSDILEAFRRAAAGYPADEQVSYPRNKPREPGYEWFVKNEKASLSGKAQSLPKLGERMLKEYIE</sequence>
<gene>
    <name evidence="1" type="ORF">GTS_34670</name>
</gene>
<protein>
    <recommendedName>
        <fullName evidence="3">CRISPR-associated RAMP family protein</fullName>
    </recommendedName>
</protein>
<comment type="caution">
    <text evidence="1">The sequence shown here is derived from an EMBL/GenBank/DDBJ whole genome shotgun (WGS) entry which is preliminary data.</text>
</comment>
<evidence type="ECO:0008006" key="3">
    <source>
        <dbReference type="Google" id="ProtNLM"/>
    </source>
</evidence>
<accession>A0A4D4J8I4</accession>
<dbReference type="OrthoDB" id="5362408at2"/>
<dbReference type="NCBIfam" id="TIGR03986">
    <property type="entry name" value="TIGR03986 family CRISPR-associated RAMP protein"/>
    <property type="match status" value="1"/>
</dbReference>
<keyword evidence="2" id="KW-1185">Reference proteome</keyword>
<reference evidence="2" key="1">
    <citation type="submission" date="2019-04" db="EMBL/GenBank/DDBJ databases">
        <title>Draft genome sequence of Pseudonocardiaceae bacterium SL3-2-4.</title>
        <authorList>
            <person name="Ningsih F."/>
            <person name="Yokota A."/>
            <person name="Sakai Y."/>
            <person name="Nanatani K."/>
            <person name="Yabe S."/>
            <person name="Oetari A."/>
            <person name="Sjamsuridzal W."/>
        </authorList>
    </citation>
    <scope>NUCLEOTIDE SEQUENCE [LARGE SCALE GENOMIC DNA]</scope>
    <source>
        <strain evidence="2">SL3-2-4</strain>
    </source>
</reference>
<dbReference type="InterPro" id="IPR023825">
    <property type="entry name" value="CRISPR-assoc_RAMP_BGP1436"/>
</dbReference>
<evidence type="ECO:0000313" key="1">
    <source>
        <dbReference type="EMBL" id="GDY31834.1"/>
    </source>
</evidence>
<dbReference type="RefSeq" id="WP_137814887.1">
    <property type="nucleotide sequence ID" value="NZ_BJFL01000018.1"/>
</dbReference>
<organism evidence="1 2">
    <name type="scientific">Gandjariella thermophila</name>
    <dbReference type="NCBI Taxonomy" id="1931992"/>
    <lineage>
        <taxon>Bacteria</taxon>
        <taxon>Bacillati</taxon>
        <taxon>Actinomycetota</taxon>
        <taxon>Actinomycetes</taxon>
        <taxon>Pseudonocardiales</taxon>
        <taxon>Pseudonocardiaceae</taxon>
        <taxon>Gandjariella</taxon>
    </lineage>
</organism>
<dbReference type="AlphaFoldDB" id="A0A4D4J8I4"/>